<keyword evidence="4 5" id="KW-0472">Membrane</keyword>
<dbReference type="InterPro" id="IPR007318">
    <property type="entry name" value="Phopholipid_MeTrfase"/>
</dbReference>
<dbReference type="Gene3D" id="1.20.120.1630">
    <property type="match status" value="1"/>
</dbReference>
<dbReference type="Proteomes" id="UP000440066">
    <property type="component" value="Unassembled WGS sequence"/>
</dbReference>
<feature type="transmembrane region" description="Helical" evidence="5">
    <location>
        <begin position="77"/>
        <end position="97"/>
    </location>
</feature>
<reference evidence="6 7" key="1">
    <citation type="submission" date="2019-11" db="EMBL/GenBank/DDBJ databases">
        <title>Characterisation of Fundicoccus ignavus gen. nov. sp. nov., a novel genus of the family Aerococcaceae from bulk tank milk.</title>
        <authorList>
            <person name="Siebert A."/>
            <person name="Huptas C."/>
            <person name="Wenning M."/>
            <person name="Scherer S."/>
            <person name="Doll E.V."/>
        </authorList>
    </citation>
    <scope>NUCLEOTIDE SEQUENCE [LARGE SCALE GENOMIC DNA]</scope>
    <source>
        <strain evidence="6 7">DSM 109652</strain>
    </source>
</reference>
<keyword evidence="6" id="KW-0489">Methyltransferase</keyword>
<feature type="transmembrane region" description="Helical" evidence="5">
    <location>
        <begin position="9"/>
        <end position="30"/>
    </location>
</feature>
<dbReference type="GO" id="GO:0012505">
    <property type="term" value="C:endomembrane system"/>
    <property type="evidence" value="ECO:0007669"/>
    <property type="project" value="UniProtKB-SubCell"/>
</dbReference>
<proteinExistence type="predicted"/>
<feature type="transmembrane region" description="Helical" evidence="5">
    <location>
        <begin position="103"/>
        <end position="123"/>
    </location>
</feature>
<protein>
    <submittedName>
        <fullName evidence="6">Isoprenylcysteine carboxylmethyltransferase family protein</fullName>
    </submittedName>
</protein>
<evidence type="ECO:0000256" key="2">
    <source>
        <dbReference type="ARBA" id="ARBA00022692"/>
    </source>
</evidence>
<feature type="transmembrane region" description="Helical" evidence="5">
    <location>
        <begin position="163"/>
        <end position="188"/>
    </location>
</feature>
<dbReference type="EMBL" id="WJQT01000031">
    <property type="protein sequence ID" value="MRJ48468.1"/>
    <property type="molecule type" value="Genomic_DNA"/>
</dbReference>
<gene>
    <name evidence="6" type="ORF">GF867_13020</name>
</gene>
<dbReference type="Pfam" id="PF04191">
    <property type="entry name" value="PEMT"/>
    <property type="match status" value="1"/>
</dbReference>
<keyword evidence="6" id="KW-0808">Transferase</keyword>
<organism evidence="6 7">
    <name type="scientific">Fundicoccus ignavus</name>
    <dbReference type="NCBI Taxonomy" id="2664442"/>
    <lineage>
        <taxon>Bacteria</taxon>
        <taxon>Bacillati</taxon>
        <taxon>Bacillota</taxon>
        <taxon>Bacilli</taxon>
        <taxon>Lactobacillales</taxon>
        <taxon>Aerococcaceae</taxon>
        <taxon>Fundicoccus</taxon>
    </lineage>
</organism>
<accession>A0A844C263</accession>
<dbReference type="AlphaFoldDB" id="A0A844C263"/>
<sequence length="223" mass="25341">MTLTLFIQAIAKFTLGLLLVGLLIFLPAGTTAYANAWLFMGILFIPMFCAGLVMMYKNPELLRKRLNAKEKQKDQSLVVKLSGLMFCAGFIVAGLGVRFNWYILPKGVVISATLVFLVAYLLYAEVLRENTYLSRTIVKQKNQKLIDTGLYGIVRHPMYSATVLLFLSMPLILGSIYAFAIFLLYPLIIAKRIKSEEVFLEQELSGYAEYKQKVPYRLIPFIW</sequence>
<evidence type="ECO:0000256" key="4">
    <source>
        <dbReference type="ARBA" id="ARBA00023136"/>
    </source>
</evidence>
<evidence type="ECO:0000313" key="6">
    <source>
        <dbReference type="EMBL" id="MRJ48468.1"/>
    </source>
</evidence>
<comment type="subcellular location">
    <subcellularLocation>
        <location evidence="1">Endomembrane system</location>
        <topology evidence="1">Multi-pass membrane protein</topology>
    </subcellularLocation>
</comment>
<keyword evidence="3 5" id="KW-1133">Transmembrane helix</keyword>
<keyword evidence="2 5" id="KW-0812">Transmembrane</keyword>
<evidence type="ECO:0000256" key="3">
    <source>
        <dbReference type="ARBA" id="ARBA00022989"/>
    </source>
</evidence>
<dbReference type="RefSeq" id="WP_153833513.1">
    <property type="nucleotide sequence ID" value="NZ_WJQT01000031.1"/>
</dbReference>
<evidence type="ECO:0000313" key="7">
    <source>
        <dbReference type="Proteomes" id="UP000440066"/>
    </source>
</evidence>
<feature type="transmembrane region" description="Helical" evidence="5">
    <location>
        <begin position="36"/>
        <end position="56"/>
    </location>
</feature>
<dbReference type="PANTHER" id="PTHR43847">
    <property type="entry name" value="BLL3993 PROTEIN"/>
    <property type="match status" value="1"/>
</dbReference>
<dbReference type="GO" id="GO:0032259">
    <property type="term" value="P:methylation"/>
    <property type="evidence" value="ECO:0007669"/>
    <property type="project" value="UniProtKB-KW"/>
</dbReference>
<comment type="caution">
    <text evidence="6">The sequence shown here is derived from an EMBL/GenBank/DDBJ whole genome shotgun (WGS) entry which is preliminary data.</text>
</comment>
<dbReference type="InterPro" id="IPR052527">
    <property type="entry name" value="Metal_cation-efflux_comp"/>
</dbReference>
<name>A0A844C263_9LACT</name>
<dbReference type="PANTHER" id="PTHR43847:SF1">
    <property type="entry name" value="BLL3993 PROTEIN"/>
    <property type="match status" value="1"/>
</dbReference>
<evidence type="ECO:0000256" key="5">
    <source>
        <dbReference type="SAM" id="Phobius"/>
    </source>
</evidence>
<evidence type="ECO:0000256" key="1">
    <source>
        <dbReference type="ARBA" id="ARBA00004127"/>
    </source>
</evidence>
<dbReference type="GO" id="GO:0008168">
    <property type="term" value="F:methyltransferase activity"/>
    <property type="evidence" value="ECO:0007669"/>
    <property type="project" value="UniProtKB-KW"/>
</dbReference>